<sequence>ASKKSSDRTGIDFYLAGRSDDDLGGNTLWEDSDTKQFYEDTVDLKLFLPGYA</sequence>
<comment type="caution">
    <text evidence="1">The sequence shown here is derived from an EMBL/GenBank/DDBJ whole genome shotgun (WGS) entry which is preliminary data.</text>
</comment>
<dbReference type="Proteomes" id="UP000676336">
    <property type="component" value="Unassembled WGS sequence"/>
</dbReference>
<proteinExistence type="predicted"/>
<feature type="non-terminal residue" evidence="1">
    <location>
        <position position="52"/>
    </location>
</feature>
<reference evidence="1" key="1">
    <citation type="submission" date="2021-02" db="EMBL/GenBank/DDBJ databases">
        <authorList>
            <person name="Nowell W R."/>
        </authorList>
    </citation>
    <scope>NUCLEOTIDE SEQUENCE</scope>
</reference>
<evidence type="ECO:0000313" key="2">
    <source>
        <dbReference type="Proteomes" id="UP000676336"/>
    </source>
</evidence>
<dbReference type="EMBL" id="CAJOBI010041683">
    <property type="protein sequence ID" value="CAF4327391.1"/>
    <property type="molecule type" value="Genomic_DNA"/>
</dbReference>
<evidence type="ECO:0000313" key="1">
    <source>
        <dbReference type="EMBL" id="CAF4327391.1"/>
    </source>
</evidence>
<dbReference type="AlphaFoldDB" id="A0A8S2UBV8"/>
<protein>
    <submittedName>
        <fullName evidence="1">Uncharacterized protein</fullName>
    </submittedName>
</protein>
<organism evidence="1 2">
    <name type="scientific">Rotaria magnacalcarata</name>
    <dbReference type="NCBI Taxonomy" id="392030"/>
    <lineage>
        <taxon>Eukaryota</taxon>
        <taxon>Metazoa</taxon>
        <taxon>Spiralia</taxon>
        <taxon>Gnathifera</taxon>
        <taxon>Rotifera</taxon>
        <taxon>Eurotatoria</taxon>
        <taxon>Bdelloidea</taxon>
        <taxon>Philodinida</taxon>
        <taxon>Philodinidae</taxon>
        <taxon>Rotaria</taxon>
    </lineage>
</organism>
<name>A0A8S2UBV8_9BILA</name>
<accession>A0A8S2UBV8</accession>
<feature type="non-terminal residue" evidence="1">
    <location>
        <position position="1"/>
    </location>
</feature>
<gene>
    <name evidence="1" type="ORF">SMN809_LOCUS27219</name>
</gene>